<evidence type="ECO:0000259" key="6">
    <source>
        <dbReference type="PROSITE" id="PS51352"/>
    </source>
</evidence>
<name>A0A1X6PEN8_PORUM</name>
<dbReference type="NCBIfam" id="TIGR01068">
    <property type="entry name" value="thioredoxin"/>
    <property type="match status" value="1"/>
</dbReference>
<keyword evidence="8" id="KW-1185">Reference proteome</keyword>
<dbReference type="PROSITE" id="PS51352">
    <property type="entry name" value="THIOREDOXIN_2"/>
    <property type="match status" value="1"/>
</dbReference>
<dbReference type="SUPFAM" id="SSF52833">
    <property type="entry name" value="Thioredoxin-like"/>
    <property type="match status" value="1"/>
</dbReference>
<sequence>MAAFVPTVAAPGCSWTPAARAVCTTRALRTGAPAVRRPARRVRAGRVTVTAAAKPVDVTADSFDAEVMQSDVPVLVDMYAEWCGPCKLVAPLMDLLATDLAGKLKVVKIDTEQYPAFVKKYKVHGLPTFMVVKAGEVLNIQEGAMGKAKLVEYVETHLPELKA</sequence>
<reference evidence="7 8" key="1">
    <citation type="submission" date="2017-03" db="EMBL/GenBank/DDBJ databases">
        <title>WGS assembly of Porphyra umbilicalis.</title>
        <authorList>
            <person name="Brawley S.H."/>
            <person name="Blouin N.A."/>
            <person name="Ficko-Blean E."/>
            <person name="Wheeler G.L."/>
            <person name="Lohr M."/>
            <person name="Goodson H.V."/>
            <person name="Jenkins J.W."/>
            <person name="Blaby-Haas C.E."/>
            <person name="Helliwell K.E."/>
            <person name="Chan C."/>
            <person name="Marriage T."/>
            <person name="Bhattacharya D."/>
            <person name="Klein A.S."/>
            <person name="Badis Y."/>
            <person name="Brodie J."/>
            <person name="Cao Y."/>
            <person name="Collen J."/>
            <person name="Dittami S.M."/>
            <person name="Gachon C.M."/>
            <person name="Green B.R."/>
            <person name="Karpowicz S."/>
            <person name="Kim J.W."/>
            <person name="Kudahl U."/>
            <person name="Lin S."/>
            <person name="Michel G."/>
            <person name="Mittag M."/>
            <person name="Olson B.J."/>
            <person name="Pangilinan J."/>
            <person name="Peng Y."/>
            <person name="Qiu H."/>
            <person name="Shu S."/>
            <person name="Singer J.T."/>
            <person name="Smith A.G."/>
            <person name="Sprecher B.N."/>
            <person name="Wagner V."/>
            <person name="Wang W."/>
            <person name="Wang Z.-Y."/>
            <person name="Yan J."/>
            <person name="Yarish C."/>
            <person name="Zoeuner-Riek S."/>
            <person name="Zhuang Y."/>
            <person name="Zou Y."/>
            <person name="Lindquist E.A."/>
            <person name="Grimwood J."/>
            <person name="Barry K."/>
            <person name="Rokhsar D.S."/>
            <person name="Schmutz J."/>
            <person name="Stiller J.W."/>
            <person name="Grossman A.R."/>
            <person name="Prochnik S.E."/>
        </authorList>
    </citation>
    <scope>NUCLEOTIDE SEQUENCE [LARGE SCALE GENOMIC DNA]</scope>
    <source>
        <strain evidence="7">4086291</strain>
    </source>
</reference>
<evidence type="ECO:0000256" key="5">
    <source>
        <dbReference type="ARBA" id="ARBA00023284"/>
    </source>
</evidence>
<evidence type="ECO:0000256" key="4">
    <source>
        <dbReference type="ARBA" id="ARBA00023157"/>
    </source>
</evidence>
<keyword evidence="3" id="KW-0249">Electron transport</keyword>
<feature type="domain" description="Thioredoxin" evidence="6">
    <location>
        <begin position="28"/>
        <end position="159"/>
    </location>
</feature>
<organism evidence="7 8">
    <name type="scientific">Porphyra umbilicalis</name>
    <name type="common">Purple laver</name>
    <name type="synonym">Red alga</name>
    <dbReference type="NCBI Taxonomy" id="2786"/>
    <lineage>
        <taxon>Eukaryota</taxon>
        <taxon>Rhodophyta</taxon>
        <taxon>Bangiophyceae</taxon>
        <taxon>Bangiales</taxon>
        <taxon>Bangiaceae</taxon>
        <taxon>Porphyra</taxon>
    </lineage>
</organism>
<dbReference type="OrthoDB" id="2121326at2759"/>
<evidence type="ECO:0000256" key="3">
    <source>
        <dbReference type="ARBA" id="ARBA00022982"/>
    </source>
</evidence>
<dbReference type="GO" id="GO:0015035">
    <property type="term" value="F:protein-disulfide reductase activity"/>
    <property type="evidence" value="ECO:0007669"/>
    <property type="project" value="InterPro"/>
</dbReference>
<evidence type="ECO:0000256" key="2">
    <source>
        <dbReference type="ARBA" id="ARBA00022448"/>
    </source>
</evidence>
<dbReference type="InterPro" id="IPR005746">
    <property type="entry name" value="Thioredoxin"/>
</dbReference>
<gene>
    <name evidence="7" type="ORF">BU14_0082s0075</name>
</gene>
<evidence type="ECO:0000313" key="8">
    <source>
        <dbReference type="Proteomes" id="UP000218209"/>
    </source>
</evidence>
<accession>A0A1X6PEN8</accession>
<dbReference type="PRINTS" id="PR00421">
    <property type="entry name" value="THIOREDOXIN"/>
</dbReference>
<dbReference type="InterPro" id="IPR036249">
    <property type="entry name" value="Thioredoxin-like_sf"/>
</dbReference>
<dbReference type="CDD" id="cd02947">
    <property type="entry name" value="TRX_family"/>
    <property type="match status" value="1"/>
</dbReference>
<dbReference type="FunFam" id="3.40.30.10:FF:000001">
    <property type="entry name" value="Thioredoxin"/>
    <property type="match status" value="1"/>
</dbReference>
<comment type="function">
    <text evidence="1">Participates in various redox reactions through the reversible oxidation of its active center dithiol to a disulfide and catalyzes dithiol-disulfide exchange reactions.</text>
</comment>
<dbReference type="Gene3D" id="3.40.30.10">
    <property type="entry name" value="Glutaredoxin"/>
    <property type="match status" value="1"/>
</dbReference>
<dbReference type="PROSITE" id="PS00194">
    <property type="entry name" value="THIOREDOXIN_1"/>
    <property type="match status" value="1"/>
</dbReference>
<evidence type="ECO:0000313" key="7">
    <source>
        <dbReference type="EMBL" id="OSX79311.1"/>
    </source>
</evidence>
<proteinExistence type="predicted"/>
<dbReference type="Pfam" id="PF00085">
    <property type="entry name" value="Thioredoxin"/>
    <property type="match status" value="1"/>
</dbReference>
<dbReference type="PANTHER" id="PTHR45663:SF22">
    <property type="entry name" value="THIOREDOXIN X, CHLOROPLASTIC"/>
    <property type="match status" value="1"/>
</dbReference>
<keyword evidence="2" id="KW-0813">Transport</keyword>
<evidence type="ECO:0000256" key="1">
    <source>
        <dbReference type="ARBA" id="ARBA00003318"/>
    </source>
</evidence>
<keyword evidence="5" id="KW-0676">Redox-active center</keyword>
<dbReference type="PANTHER" id="PTHR45663">
    <property type="entry name" value="GEO12009P1"/>
    <property type="match status" value="1"/>
</dbReference>
<protein>
    <recommendedName>
        <fullName evidence="6">Thioredoxin domain-containing protein</fullName>
    </recommendedName>
</protein>
<keyword evidence="4" id="KW-1015">Disulfide bond</keyword>
<dbReference type="Proteomes" id="UP000218209">
    <property type="component" value="Unassembled WGS sequence"/>
</dbReference>
<dbReference type="InterPro" id="IPR013766">
    <property type="entry name" value="Thioredoxin_domain"/>
</dbReference>
<dbReference type="EMBL" id="KV918794">
    <property type="protein sequence ID" value="OSX79311.1"/>
    <property type="molecule type" value="Genomic_DNA"/>
</dbReference>
<dbReference type="AlphaFoldDB" id="A0A1X6PEN8"/>
<dbReference type="InterPro" id="IPR017937">
    <property type="entry name" value="Thioredoxin_CS"/>
</dbReference>
<dbReference type="GO" id="GO:0005737">
    <property type="term" value="C:cytoplasm"/>
    <property type="evidence" value="ECO:0007669"/>
    <property type="project" value="TreeGrafter"/>
</dbReference>